<accession>A0A0G4FNS2</accession>
<name>A0A0G4FNS2_9ALVE</name>
<dbReference type="AlphaFoldDB" id="A0A0G4FNS2"/>
<dbReference type="VEuPathDB" id="CryptoDB:Cvel_17803"/>
<sequence length="124" mass="13567">MVERLTGNTRAPLGPEWQAVVVGVSAHSPPARKLLSTFLVAHSERHEFRIHAKWDCIEKIPIPPQPRGDEKADTVIYAACLITLNHIAECHKLSAENPGVCGVLSDSTTLIQGAMKHPDEAMKL</sequence>
<dbReference type="PhylomeDB" id="A0A0G4FNS2"/>
<evidence type="ECO:0000313" key="1">
    <source>
        <dbReference type="EMBL" id="CEM15411.1"/>
    </source>
</evidence>
<reference evidence="1" key="1">
    <citation type="submission" date="2014-11" db="EMBL/GenBank/DDBJ databases">
        <authorList>
            <person name="Otto D Thomas"/>
            <person name="Naeem Raeece"/>
        </authorList>
    </citation>
    <scope>NUCLEOTIDE SEQUENCE</scope>
</reference>
<protein>
    <submittedName>
        <fullName evidence="1">Uncharacterized protein</fullName>
    </submittedName>
</protein>
<organism evidence="1">
    <name type="scientific">Chromera velia CCMP2878</name>
    <dbReference type="NCBI Taxonomy" id="1169474"/>
    <lineage>
        <taxon>Eukaryota</taxon>
        <taxon>Sar</taxon>
        <taxon>Alveolata</taxon>
        <taxon>Colpodellida</taxon>
        <taxon>Chromeraceae</taxon>
        <taxon>Chromera</taxon>
    </lineage>
</organism>
<dbReference type="EMBL" id="CDMZ01000488">
    <property type="protein sequence ID" value="CEM15411.1"/>
    <property type="molecule type" value="Genomic_DNA"/>
</dbReference>
<gene>
    <name evidence="1" type="ORF">Cvel_17803</name>
</gene>
<proteinExistence type="predicted"/>